<evidence type="ECO:0000256" key="3">
    <source>
        <dbReference type="ARBA" id="ARBA00022527"/>
    </source>
</evidence>
<feature type="domain" description="Doublecortin" evidence="13">
    <location>
        <begin position="237"/>
        <end position="318"/>
    </location>
</feature>
<evidence type="ECO:0000256" key="7">
    <source>
        <dbReference type="ARBA" id="ARBA00022840"/>
    </source>
</evidence>
<evidence type="ECO:0000259" key="12">
    <source>
        <dbReference type="PROSITE" id="PS50011"/>
    </source>
</evidence>
<dbReference type="Gene3D" id="1.10.510.10">
    <property type="entry name" value="Transferase(Phosphotransferase) domain 1"/>
    <property type="match status" value="1"/>
</dbReference>
<sequence>MLRSYVNFGEHSVYNNKLSGIPEVKRILFLINGNPSFHGKLILIDTRLHSDFKIFIKYLKSQLSQFILKGQNIKRIFTPRGQNSVCSTSQLVNGGLYICAGNEPFQKMNDPDFRRLQVNFKEAQMNDLSKLDQLLKRPKVKEFNKSNHSSKLVLPGINHPNSADTNLTVVSSVKHNFNVKDFSSITNKIDANNISHTSQLINNDYKSNNKVLSNETTTRITKILRLLPTDNQKYPGRKITVVRCNPDGKGRTSLSVIMARRAVHTLGQVMCELTEAFSSRWHNDPVRHLYSLTGREIRSVNELFRKDKVFIAAGFHKIFGNIHIELNKSNIVHNTTNATVNNNINCIRQSVNHSHYQQLHHYRLHPNQAKGSFTTNNAMELKPEDIKTILSEFWPDHPDPSSVVYQWERRLKSRGIVTSNEQSNTNKHILFDVSKSKQKLSLKGSNNIIPNAKHSLNDSFIENEKKDSGFDEMTNNNILPKIDEEHSHDEQPISLTRNSIIAVKDKSCKSFTESHTKQPKYTNNPQQPGSVKTNYNYSNLKLDDSAATVEENNFYPSEKFNEQLSIHNRPDIKLHEKSNLAGLVKPKLLQQANANDDINTQLHVNSVAPLSSFYYSTYQQNLSKHRQKLHQPPIYLHHPPFLLPSSLFKQQQQHKNQQPEKSDSLSKILSRYHNCLQIGQKVLRQTEERRHELAMKENQLPENYYVAKVYNITSSEIKTSEENILKSFNCQRDGLNNLINTSKKLTSNTSNIINEASEAQINKIDLDTEVSPHHPSKFTNQSVTTQKCKITQQIKANTPTTNTNIVNTTSTNFTKNKSGNTGIVFNKIQGNISSIVLDKQPQELLKSTPCLKTNVGISHNNNEVLTEEEHPKIGVSPPIITNPQCKNHESHISSNVDNHIKMMNAIPDSVTTNDHSSGFHKEASAGKKSLSIECIHLNRQQKSPKLSVNKTLDKNAKQIPTCKNVDLFECNANADIDVTQQKHNMNMPDGVTNGVPNATSVNIASPVKPINISDGAHKKLIANCFTVNGIRKPTIDKPKSIYAAVGVTYVSDPEYLSKRYQVGRKLGDGNFAIVKLGKRRDSNDQYALKIIEKSKITGKEAMLLNEIHILHHCRHPNIIRLYEEFETSNEIWLVMEFIKDGDLFDGITKATKFTEPIAAGIVSDLASALFYLHCRSIVHRDLKPENILLLRQKNGQIRVKLADFGLALVVTRNMYTVCGTPTYIAPEILEESDWSWLGTIEN</sequence>
<keyword evidence="3" id="KW-0723">Serine/threonine-protein kinase</keyword>
<dbReference type="InterPro" id="IPR003533">
    <property type="entry name" value="Doublecortin_dom"/>
</dbReference>
<dbReference type="InterPro" id="IPR000719">
    <property type="entry name" value="Prot_kinase_dom"/>
</dbReference>
<evidence type="ECO:0000256" key="2">
    <source>
        <dbReference type="ARBA" id="ARBA00012513"/>
    </source>
</evidence>
<dbReference type="STRING" id="6182.A0A4Z2DEM7"/>
<keyword evidence="15" id="KW-1185">Reference proteome</keyword>
<evidence type="ECO:0000256" key="5">
    <source>
        <dbReference type="ARBA" id="ARBA00022741"/>
    </source>
</evidence>
<dbReference type="SMART" id="SM00537">
    <property type="entry name" value="DCX"/>
    <property type="match status" value="1"/>
</dbReference>
<dbReference type="GO" id="GO:0035556">
    <property type="term" value="P:intracellular signal transduction"/>
    <property type="evidence" value="ECO:0007669"/>
    <property type="project" value="InterPro"/>
</dbReference>
<gene>
    <name evidence="14" type="ORF">EWB00_001746</name>
</gene>
<organism evidence="14 15">
    <name type="scientific">Schistosoma japonicum</name>
    <name type="common">Blood fluke</name>
    <dbReference type="NCBI Taxonomy" id="6182"/>
    <lineage>
        <taxon>Eukaryota</taxon>
        <taxon>Metazoa</taxon>
        <taxon>Spiralia</taxon>
        <taxon>Lophotrochozoa</taxon>
        <taxon>Platyhelminthes</taxon>
        <taxon>Trematoda</taxon>
        <taxon>Digenea</taxon>
        <taxon>Strigeidida</taxon>
        <taxon>Schistosomatoidea</taxon>
        <taxon>Schistosomatidae</taxon>
        <taxon>Schistosoma</taxon>
    </lineage>
</organism>
<feature type="region of interest" description="Disordered" evidence="11">
    <location>
        <begin position="511"/>
        <end position="532"/>
    </location>
</feature>
<keyword evidence="6 14" id="KW-0418">Kinase</keyword>
<dbReference type="InterPro" id="IPR008271">
    <property type="entry name" value="Ser/Thr_kinase_AS"/>
</dbReference>
<keyword evidence="4" id="KW-0808">Transferase</keyword>
<dbReference type="InterPro" id="IPR017441">
    <property type="entry name" value="Protein_kinase_ATP_BS"/>
</dbReference>
<feature type="domain" description="Protein kinase" evidence="12">
    <location>
        <begin position="1060"/>
        <end position="1242"/>
    </location>
</feature>
<keyword evidence="5 10" id="KW-0547">Nucleotide-binding</keyword>
<evidence type="ECO:0000256" key="4">
    <source>
        <dbReference type="ARBA" id="ARBA00022679"/>
    </source>
</evidence>
<accession>A0A4Z2DEM7</accession>
<feature type="compositionally biased region" description="Polar residues" evidence="11">
    <location>
        <begin position="517"/>
        <end position="532"/>
    </location>
</feature>
<protein>
    <recommendedName>
        <fullName evidence="2">non-specific serine/threonine protein kinase</fullName>
        <ecNumber evidence="2">2.7.11.1</ecNumber>
    </recommendedName>
</protein>
<dbReference type="OrthoDB" id="1738954at2759"/>
<feature type="domain" description="Doublecortin" evidence="13">
    <location>
        <begin position="25"/>
        <end position="111"/>
    </location>
</feature>
<evidence type="ECO:0000313" key="15">
    <source>
        <dbReference type="Proteomes" id="UP000311919"/>
    </source>
</evidence>
<dbReference type="EC" id="2.7.11.1" evidence="2"/>
<comment type="catalytic activity">
    <reaction evidence="8">
        <text>L-threonyl-[protein] + ATP = O-phospho-L-threonyl-[protein] + ADP + H(+)</text>
        <dbReference type="Rhea" id="RHEA:46608"/>
        <dbReference type="Rhea" id="RHEA-COMP:11060"/>
        <dbReference type="Rhea" id="RHEA-COMP:11605"/>
        <dbReference type="ChEBI" id="CHEBI:15378"/>
        <dbReference type="ChEBI" id="CHEBI:30013"/>
        <dbReference type="ChEBI" id="CHEBI:30616"/>
        <dbReference type="ChEBI" id="CHEBI:61977"/>
        <dbReference type="ChEBI" id="CHEBI:456216"/>
        <dbReference type="EC" id="2.7.11.1"/>
    </reaction>
</comment>
<name>A0A4Z2DEM7_SCHJA</name>
<dbReference type="PROSITE" id="PS00107">
    <property type="entry name" value="PROTEIN_KINASE_ATP"/>
    <property type="match status" value="1"/>
</dbReference>
<comment type="catalytic activity">
    <reaction evidence="9">
        <text>L-seryl-[protein] + ATP = O-phospho-L-seryl-[protein] + ADP + H(+)</text>
        <dbReference type="Rhea" id="RHEA:17989"/>
        <dbReference type="Rhea" id="RHEA-COMP:9863"/>
        <dbReference type="Rhea" id="RHEA-COMP:11604"/>
        <dbReference type="ChEBI" id="CHEBI:15378"/>
        <dbReference type="ChEBI" id="CHEBI:29999"/>
        <dbReference type="ChEBI" id="CHEBI:30616"/>
        <dbReference type="ChEBI" id="CHEBI:83421"/>
        <dbReference type="ChEBI" id="CHEBI:456216"/>
        <dbReference type="EC" id="2.7.11.1"/>
    </reaction>
</comment>
<evidence type="ECO:0000256" key="11">
    <source>
        <dbReference type="SAM" id="MobiDB-lite"/>
    </source>
</evidence>
<feature type="binding site" evidence="10">
    <location>
        <position position="1089"/>
    </location>
    <ligand>
        <name>ATP</name>
        <dbReference type="ChEBI" id="CHEBI:30616"/>
    </ligand>
</feature>
<evidence type="ECO:0000256" key="8">
    <source>
        <dbReference type="ARBA" id="ARBA00047899"/>
    </source>
</evidence>
<dbReference type="SUPFAM" id="SSF56112">
    <property type="entry name" value="Protein kinase-like (PK-like)"/>
    <property type="match status" value="1"/>
</dbReference>
<dbReference type="EMBL" id="SKCS01000160">
    <property type="protein sequence ID" value="TNN14948.1"/>
    <property type="molecule type" value="Genomic_DNA"/>
</dbReference>
<dbReference type="Pfam" id="PF00069">
    <property type="entry name" value="Pkinase"/>
    <property type="match status" value="1"/>
</dbReference>
<dbReference type="SMART" id="SM00220">
    <property type="entry name" value="S_TKc"/>
    <property type="match status" value="1"/>
</dbReference>
<dbReference type="FunFam" id="3.30.200.20:FF:000042">
    <property type="entry name" value="Aurora kinase A"/>
    <property type="match status" value="1"/>
</dbReference>
<dbReference type="SUPFAM" id="SSF89837">
    <property type="entry name" value="Doublecortin (DC)"/>
    <property type="match status" value="2"/>
</dbReference>
<evidence type="ECO:0000256" key="9">
    <source>
        <dbReference type="ARBA" id="ARBA00048679"/>
    </source>
</evidence>
<comment type="similarity">
    <text evidence="1">Belongs to the protein kinase superfamily. CAMK Ser/Thr protein kinase family. CaMK subfamily.</text>
</comment>
<dbReference type="InterPro" id="IPR011009">
    <property type="entry name" value="Kinase-like_dom_sf"/>
</dbReference>
<dbReference type="Gene3D" id="3.10.20.230">
    <property type="entry name" value="Doublecortin domain"/>
    <property type="match status" value="2"/>
</dbReference>
<keyword evidence="7 10" id="KW-0067">ATP-binding</keyword>
<evidence type="ECO:0000256" key="10">
    <source>
        <dbReference type="PROSITE-ProRule" id="PRU10141"/>
    </source>
</evidence>
<dbReference type="PROSITE" id="PS50011">
    <property type="entry name" value="PROTEIN_KINASE_DOM"/>
    <property type="match status" value="1"/>
</dbReference>
<dbReference type="PANTHER" id="PTHR24347">
    <property type="entry name" value="SERINE/THREONINE-PROTEIN KINASE"/>
    <property type="match status" value="1"/>
</dbReference>
<dbReference type="GO" id="GO:0004674">
    <property type="term" value="F:protein serine/threonine kinase activity"/>
    <property type="evidence" value="ECO:0007669"/>
    <property type="project" value="UniProtKB-KW"/>
</dbReference>
<dbReference type="Proteomes" id="UP000311919">
    <property type="component" value="Unassembled WGS sequence"/>
</dbReference>
<dbReference type="PROSITE" id="PS00108">
    <property type="entry name" value="PROTEIN_KINASE_ST"/>
    <property type="match status" value="1"/>
</dbReference>
<dbReference type="PROSITE" id="PS50309">
    <property type="entry name" value="DC"/>
    <property type="match status" value="2"/>
</dbReference>
<proteinExistence type="inferred from homology"/>
<dbReference type="AlphaFoldDB" id="A0A4Z2DEM7"/>
<comment type="caution">
    <text evidence="14">The sequence shown here is derived from an EMBL/GenBank/DDBJ whole genome shotgun (WGS) entry which is preliminary data.</text>
</comment>
<dbReference type="InterPro" id="IPR036572">
    <property type="entry name" value="Doublecortin_dom_sf"/>
</dbReference>
<reference evidence="14 15" key="1">
    <citation type="submission" date="2019-03" db="EMBL/GenBank/DDBJ databases">
        <title>An improved genome assembly of the fluke Schistosoma japonicum.</title>
        <authorList>
            <person name="Hu W."/>
            <person name="Luo F."/>
            <person name="Yin M."/>
            <person name="Mo X."/>
            <person name="Sun C."/>
            <person name="Wu Q."/>
            <person name="Zhu B."/>
            <person name="Xiang M."/>
            <person name="Wang J."/>
            <person name="Wang Y."/>
            <person name="Zhang T."/>
            <person name="Xu B."/>
            <person name="Zheng H."/>
            <person name="Feng Z."/>
        </authorList>
    </citation>
    <scope>NUCLEOTIDE SEQUENCE [LARGE SCALE GENOMIC DNA]</scope>
    <source>
        <strain evidence="14">HuSjv2</strain>
        <tissue evidence="14">Worms</tissue>
    </source>
</reference>
<dbReference type="EMBL" id="SKCS01000160">
    <property type="protein sequence ID" value="TNN14947.1"/>
    <property type="molecule type" value="Genomic_DNA"/>
</dbReference>
<evidence type="ECO:0000256" key="1">
    <source>
        <dbReference type="ARBA" id="ARBA00005354"/>
    </source>
</evidence>
<evidence type="ECO:0000259" key="13">
    <source>
        <dbReference type="PROSITE" id="PS50309"/>
    </source>
</evidence>
<evidence type="ECO:0000313" key="14">
    <source>
        <dbReference type="EMBL" id="TNN14947.1"/>
    </source>
</evidence>
<dbReference type="GO" id="GO:0005524">
    <property type="term" value="F:ATP binding"/>
    <property type="evidence" value="ECO:0007669"/>
    <property type="project" value="UniProtKB-UniRule"/>
</dbReference>
<evidence type="ECO:0000256" key="6">
    <source>
        <dbReference type="ARBA" id="ARBA00022777"/>
    </source>
</evidence>
<dbReference type="Pfam" id="PF03607">
    <property type="entry name" value="DCX"/>
    <property type="match status" value="2"/>
</dbReference>